<dbReference type="HOGENOM" id="CLU_2787717_0_0_9"/>
<sequence>MPPESCNKPSGGIFCVQAFDDGEGRKYLFLPENFIFPPFRGILIRRTQYRPAAALAAAADCVRQKKNV</sequence>
<reference evidence="1 2" key="2">
    <citation type="submission" date="2007-09" db="EMBL/GenBank/DDBJ databases">
        <authorList>
            <person name="Fulton L."/>
            <person name="Clifton S."/>
            <person name="Fulton B."/>
            <person name="Xu J."/>
            <person name="Minx P."/>
            <person name="Pepin K.H."/>
            <person name="Johnson M."/>
            <person name="Thiruvilangam P."/>
            <person name="Bhonagiri V."/>
            <person name="Nash W.E."/>
            <person name="Mardis E.R."/>
            <person name="Wilson R.K."/>
        </authorList>
    </citation>
    <scope>NUCLEOTIDE SEQUENCE [LARGE SCALE GENOMIC DNA]</scope>
    <source>
        <strain evidence="1 2">M21/2</strain>
    </source>
</reference>
<gene>
    <name evidence="1" type="ORF">FAEPRAM212_00639</name>
</gene>
<evidence type="ECO:0000313" key="1">
    <source>
        <dbReference type="EMBL" id="EDP22626.1"/>
    </source>
</evidence>
<accession>A8S841</accession>
<dbReference type="AlphaFoldDB" id="A8S841"/>
<dbReference type="EMBL" id="ABED02000018">
    <property type="protein sequence ID" value="EDP22626.1"/>
    <property type="molecule type" value="Genomic_DNA"/>
</dbReference>
<name>A8S841_9FIRM</name>
<comment type="caution">
    <text evidence="1">The sequence shown here is derived from an EMBL/GenBank/DDBJ whole genome shotgun (WGS) entry which is preliminary data.</text>
</comment>
<protein>
    <submittedName>
        <fullName evidence="1">Uncharacterized protein</fullName>
    </submittedName>
</protein>
<dbReference type="Proteomes" id="UP000005945">
    <property type="component" value="Unassembled WGS sequence"/>
</dbReference>
<reference evidence="1 2" key="1">
    <citation type="submission" date="2007-09" db="EMBL/GenBank/DDBJ databases">
        <title>Draft genome sequence of Faecalibacterium prausnitzii M21/2.</title>
        <authorList>
            <person name="Sudarsanam P."/>
            <person name="Ley R."/>
            <person name="Guruge J."/>
            <person name="Turnbaugh P.J."/>
            <person name="Mahowald M."/>
            <person name="Liep D."/>
            <person name="Gordon J."/>
        </authorList>
    </citation>
    <scope>NUCLEOTIDE SEQUENCE [LARGE SCALE GENOMIC DNA]</scope>
    <source>
        <strain evidence="1 2">M21/2</strain>
    </source>
</reference>
<evidence type="ECO:0000313" key="2">
    <source>
        <dbReference type="Proteomes" id="UP000005945"/>
    </source>
</evidence>
<organism evidence="1 2">
    <name type="scientific">Faecalibacterium prausnitzii M21/2</name>
    <dbReference type="NCBI Taxonomy" id="411485"/>
    <lineage>
        <taxon>Bacteria</taxon>
        <taxon>Bacillati</taxon>
        <taxon>Bacillota</taxon>
        <taxon>Clostridia</taxon>
        <taxon>Eubacteriales</taxon>
        <taxon>Oscillospiraceae</taxon>
        <taxon>Faecalibacterium</taxon>
    </lineage>
</organism>
<proteinExistence type="predicted"/>